<feature type="compositionally biased region" description="Basic and acidic residues" evidence="1">
    <location>
        <begin position="1"/>
        <end position="11"/>
    </location>
</feature>
<sequence length="307" mass="33255">MPAHLTREARATDAGATPGKNGAMRYRVECELGYEVLASGGAPFVFNIEAQRGPGQEVVEEELTLSQDLPFDRFTMPESGNRYFRVLAGRGGLTVRYRAVVDLAPRRAAPASVREMPVGRVPLEVLTHLYPSRYAESDLLQRFARREFGHLPPGHGRVAAVCNWLHDNIEYAAGSSDEHTSARDTLLQRRGVCRDFAHLAIAFCRALGIPARFVSAYAWRLSPPDFHAVVEAWLEGPEGGAWFLFDPTRKAAADGLVRIGVGRDAAEVAFCSPWGAAECGVPKVGIQALDRPGDAASTTEAVTVAAA</sequence>
<dbReference type="Gene3D" id="2.60.40.2250">
    <property type="match status" value="1"/>
</dbReference>
<dbReference type="InterPro" id="IPR048930">
    <property type="entry name" value="Bact_transglu_N_2"/>
</dbReference>
<gene>
    <name evidence="3" type="ORF">GCM10009416_08910</name>
</gene>
<dbReference type="Proteomes" id="UP001501588">
    <property type="component" value="Unassembled WGS sequence"/>
</dbReference>
<name>A0ABN1ER97_9PROT</name>
<dbReference type="Gene3D" id="3.10.620.30">
    <property type="match status" value="1"/>
</dbReference>
<dbReference type="PANTHER" id="PTHR33490:SF12">
    <property type="entry name" value="BLL5557 PROTEIN"/>
    <property type="match status" value="1"/>
</dbReference>
<feature type="domain" description="Transglutaminase-like" evidence="2">
    <location>
        <begin position="185"/>
        <end position="249"/>
    </location>
</feature>
<dbReference type="InterPro" id="IPR002931">
    <property type="entry name" value="Transglutaminase-like"/>
</dbReference>
<evidence type="ECO:0000259" key="2">
    <source>
        <dbReference type="SMART" id="SM00460"/>
    </source>
</evidence>
<dbReference type="Pfam" id="PF21295">
    <property type="entry name" value="Bact_transglu_N_2"/>
    <property type="match status" value="1"/>
</dbReference>
<protein>
    <submittedName>
        <fullName evidence="3">Transglutaminase family protein</fullName>
    </submittedName>
</protein>
<evidence type="ECO:0000313" key="4">
    <source>
        <dbReference type="Proteomes" id="UP001501588"/>
    </source>
</evidence>
<feature type="region of interest" description="Disordered" evidence="1">
    <location>
        <begin position="1"/>
        <end position="20"/>
    </location>
</feature>
<dbReference type="Pfam" id="PF01841">
    <property type="entry name" value="Transglut_core"/>
    <property type="match status" value="1"/>
</dbReference>
<keyword evidence="4" id="KW-1185">Reference proteome</keyword>
<dbReference type="PANTHER" id="PTHR33490">
    <property type="entry name" value="BLR5614 PROTEIN-RELATED"/>
    <property type="match status" value="1"/>
</dbReference>
<comment type="caution">
    <text evidence="3">The sequence shown here is derived from an EMBL/GenBank/DDBJ whole genome shotgun (WGS) entry which is preliminary data.</text>
</comment>
<proteinExistence type="predicted"/>
<dbReference type="SUPFAM" id="SSF54001">
    <property type="entry name" value="Cysteine proteinases"/>
    <property type="match status" value="1"/>
</dbReference>
<evidence type="ECO:0000256" key="1">
    <source>
        <dbReference type="SAM" id="MobiDB-lite"/>
    </source>
</evidence>
<dbReference type="EMBL" id="BAAAFZ010000008">
    <property type="protein sequence ID" value="GAA0572472.1"/>
    <property type="molecule type" value="Genomic_DNA"/>
</dbReference>
<evidence type="ECO:0000313" key="3">
    <source>
        <dbReference type="EMBL" id="GAA0572472.1"/>
    </source>
</evidence>
<reference evidence="3 4" key="1">
    <citation type="journal article" date="2019" name="Int. J. Syst. Evol. Microbiol.">
        <title>The Global Catalogue of Microorganisms (GCM) 10K type strain sequencing project: providing services to taxonomists for standard genome sequencing and annotation.</title>
        <authorList>
            <consortium name="The Broad Institute Genomics Platform"/>
            <consortium name="The Broad Institute Genome Sequencing Center for Infectious Disease"/>
            <person name="Wu L."/>
            <person name="Ma J."/>
        </authorList>
    </citation>
    <scope>NUCLEOTIDE SEQUENCE [LARGE SCALE GENOMIC DNA]</scope>
    <source>
        <strain evidence="3 4">JCM 9933</strain>
    </source>
</reference>
<organism evidence="3 4">
    <name type="scientific">Craurococcus roseus</name>
    <dbReference type="NCBI Taxonomy" id="77585"/>
    <lineage>
        <taxon>Bacteria</taxon>
        <taxon>Pseudomonadati</taxon>
        <taxon>Pseudomonadota</taxon>
        <taxon>Alphaproteobacteria</taxon>
        <taxon>Acetobacterales</taxon>
        <taxon>Acetobacteraceae</taxon>
        <taxon>Craurococcus</taxon>
    </lineage>
</organism>
<accession>A0ABN1ER97</accession>
<dbReference type="SMART" id="SM00460">
    <property type="entry name" value="TGc"/>
    <property type="match status" value="1"/>
</dbReference>
<dbReference type="InterPro" id="IPR038765">
    <property type="entry name" value="Papain-like_cys_pep_sf"/>
</dbReference>